<organism evidence="3 4">
    <name type="scientific">Lentithecium fluviatile CBS 122367</name>
    <dbReference type="NCBI Taxonomy" id="1168545"/>
    <lineage>
        <taxon>Eukaryota</taxon>
        <taxon>Fungi</taxon>
        <taxon>Dikarya</taxon>
        <taxon>Ascomycota</taxon>
        <taxon>Pezizomycotina</taxon>
        <taxon>Dothideomycetes</taxon>
        <taxon>Pleosporomycetidae</taxon>
        <taxon>Pleosporales</taxon>
        <taxon>Massarineae</taxon>
        <taxon>Lentitheciaceae</taxon>
        <taxon>Lentithecium</taxon>
    </lineage>
</organism>
<feature type="compositionally biased region" description="Basic and acidic residues" evidence="1">
    <location>
        <begin position="403"/>
        <end position="413"/>
    </location>
</feature>
<gene>
    <name evidence="3" type="ORF">K458DRAFT_389321</name>
</gene>
<dbReference type="AlphaFoldDB" id="A0A6G1J1E1"/>
<dbReference type="Proteomes" id="UP000799291">
    <property type="component" value="Unassembled WGS sequence"/>
</dbReference>
<feature type="region of interest" description="Disordered" evidence="1">
    <location>
        <begin position="387"/>
        <end position="428"/>
    </location>
</feature>
<feature type="signal peptide" evidence="2">
    <location>
        <begin position="1"/>
        <end position="21"/>
    </location>
</feature>
<evidence type="ECO:0000313" key="3">
    <source>
        <dbReference type="EMBL" id="KAF2684105.1"/>
    </source>
</evidence>
<feature type="chain" id="PRO_5026116842" evidence="2">
    <location>
        <begin position="22"/>
        <end position="428"/>
    </location>
</feature>
<keyword evidence="2" id="KW-0732">Signal</keyword>
<sequence>MKLLQLLSVYALGALVGATSSAIDNRDVLDRPVEPKKGADCDICLSDLASCYLACPKRDQACASGCKPNICASGRSQCRKGGKCTDFNWNCPGAKAEAQTNPILARADQAECQSCRDWLAVCQRTKCARPWAPECQWQCQAEMCKVGPPECKAGTPCGRLGACRGQQGTEDVAATMDAPTSSPVLFPRNDQADCRNCQNYYSLCTRDMCSRMPAPECYQYCQAHMCKLGPGSCRRGTECGKACGREPELDTRSDAVGCPYCDNWQLTCTEKCVDNGGNPAACNARCISELCTTAPENCRSADCGLCQKTFVSQSSTLKTTSKPVASSTTRGPGVHTSVLDLRAEDLVSSSTTRGPGVHTANSTTTRGPGIHTSTFFTDDIVERVVASSTTGGPGVHTFVSNKNAERSTRDPGPHRSAKPAPTYSRTRD</sequence>
<feature type="region of interest" description="Disordered" evidence="1">
    <location>
        <begin position="348"/>
        <end position="371"/>
    </location>
</feature>
<name>A0A6G1J1E1_9PLEO</name>
<evidence type="ECO:0000313" key="4">
    <source>
        <dbReference type="Proteomes" id="UP000799291"/>
    </source>
</evidence>
<dbReference type="OrthoDB" id="3782642at2759"/>
<reference evidence="3" key="1">
    <citation type="journal article" date="2020" name="Stud. Mycol.">
        <title>101 Dothideomycetes genomes: a test case for predicting lifestyles and emergence of pathogens.</title>
        <authorList>
            <person name="Haridas S."/>
            <person name="Albert R."/>
            <person name="Binder M."/>
            <person name="Bloem J."/>
            <person name="Labutti K."/>
            <person name="Salamov A."/>
            <person name="Andreopoulos B."/>
            <person name="Baker S."/>
            <person name="Barry K."/>
            <person name="Bills G."/>
            <person name="Bluhm B."/>
            <person name="Cannon C."/>
            <person name="Castanera R."/>
            <person name="Culley D."/>
            <person name="Daum C."/>
            <person name="Ezra D."/>
            <person name="Gonzalez J."/>
            <person name="Henrissat B."/>
            <person name="Kuo A."/>
            <person name="Liang C."/>
            <person name="Lipzen A."/>
            <person name="Lutzoni F."/>
            <person name="Magnuson J."/>
            <person name="Mondo S."/>
            <person name="Nolan M."/>
            <person name="Ohm R."/>
            <person name="Pangilinan J."/>
            <person name="Park H.-J."/>
            <person name="Ramirez L."/>
            <person name="Alfaro M."/>
            <person name="Sun H."/>
            <person name="Tritt A."/>
            <person name="Yoshinaga Y."/>
            <person name="Zwiers L.-H."/>
            <person name="Turgeon B."/>
            <person name="Goodwin S."/>
            <person name="Spatafora J."/>
            <person name="Crous P."/>
            <person name="Grigoriev I."/>
        </authorList>
    </citation>
    <scope>NUCLEOTIDE SEQUENCE</scope>
    <source>
        <strain evidence="3">CBS 122367</strain>
    </source>
</reference>
<dbReference type="EMBL" id="MU005582">
    <property type="protein sequence ID" value="KAF2684105.1"/>
    <property type="molecule type" value="Genomic_DNA"/>
</dbReference>
<proteinExistence type="predicted"/>
<accession>A0A6G1J1E1</accession>
<evidence type="ECO:0000256" key="2">
    <source>
        <dbReference type="SAM" id="SignalP"/>
    </source>
</evidence>
<evidence type="ECO:0000256" key="1">
    <source>
        <dbReference type="SAM" id="MobiDB-lite"/>
    </source>
</evidence>
<protein>
    <submittedName>
        <fullName evidence="3">Uncharacterized protein</fullName>
    </submittedName>
</protein>
<keyword evidence="4" id="KW-1185">Reference proteome</keyword>